<dbReference type="Pfam" id="PF04115">
    <property type="entry name" value="Ureidogly_lyase"/>
    <property type="match status" value="1"/>
</dbReference>
<organism evidence="8 11">
    <name type="scientific">Aliirhizobium cellulosilyticum</name>
    <dbReference type="NCBI Taxonomy" id="393664"/>
    <lineage>
        <taxon>Bacteria</taxon>
        <taxon>Pseudomonadati</taxon>
        <taxon>Pseudomonadota</taxon>
        <taxon>Alphaproteobacteria</taxon>
        <taxon>Hyphomicrobiales</taxon>
        <taxon>Rhizobiaceae</taxon>
        <taxon>Aliirhizobium</taxon>
    </lineage>
</organism>
<name>A0A7W6UVQ2_9HYPH</name>
<dbReference type="Proteomes" id="UP000520770">
    <property type="component" value="Unassembled WGS sequence"/>
</dbReference>
<dbReference type="GO" id="GO:0006145">
    <property type="term" value="P:purine nucleobase catabolic process"/>
    <property type="evidence" value="ECO:0007669"/>
    <property type="project" value="UniProtKB-UniRule"/>
</dbReference>
<dbReference type="Proteomes" id="UP000576087">
    <property type="component" value="Unassembled WGS sequence"/>
</dbReference>
<dbReference type="GO" id="GO:0000256">
    <property type="term" value="P:allantoin catabolic process"/>
    <property type="evidence" value="ECO:0007669"/>
    <property type="project" value="UniProtKB-UniRule"/>
</dbReference>
<evidence type="ECO:0000313" key="6">
    <source>
        <dbReference type="EMBL" id="MBB4347051.1"/>
    </source>
</evidence>
<dbReference type="EMBL" id="JACIGY010000001">
    <property type="protein sequence ID" value="MBB4410555.1"/>
    <property type="molecule type" value="Genomic_DNA"/>
</dbReference>
<evidence type="ECO:0000313" key="7">
    <source>
        <dbReference type="EMBL" id="MBB4410555.1"/>
    </source>
</evidence>
<comment type="function">
    <text evidence="5">Catalyzes the catabolism of the allantoin degradation intermediate (S)-ureidoglycolate, generating urea and glyoxylate. Involved in the utilization of allantoin as nitrogen source.</text>
</comment>
<reference evidence="9 10" key="1">
    <citation type="submission" date="2020-08" db="EMBL/GenBank/DDBJ databases">
        <title>Genomic Encyclopedia of Type Strains, Phase IV (KMG-V): Genome sequencing to study the core and pangenomes of soil and plant-associated prokaryotes.</title>
        <authorList>
            <person name="Whitman W."/>
        </authorList>
    </citation>
    <scope>NUCLEOTIDE SEQUENCE [LARGE SCALE GENOMIC DNA]</scope>
    <source>
        <strain evidence="7 10">SEMIA 444</strain>
        <strain evidence="6 9">SEMIA 448</strain>
        <strain evidence="8 11">SEMIA 452</strain>
    </source>
</reference>
<dbReference type="InterPro" id="IPR024060">
    <property type="entry name" value="Ureidoglycolate_lyase_dom_sf"/>
</dbReference>
<comment type="catalytic activity">
    <reaction evidence="4 5">
        <text>(S)-ureidoglycolate = urea + glyoxylate</text>
        <dbReference type="Rhea" id="RHEA:11304"/>
        <dbReference type="ChEBI" id="CHEBI:16199"/>
        <dbReference type="ChEBI" id="CHEBI:36655"/>
        <dbReference type="ChEBI" id="CHEBI:57296"/>
        <dbReference type="EC" id="4.3.2.3"/>
    </reaction>
</comment>
<dbReference type="InterPro" id="IPR023525">
    <property type="entry name" value="Ureidogly_lyase_bac"/>
</dbReference>
<sequence>MRKANELTEILEILPLTQEAFAPYGDVIEADPSKMRLINNGTTERYHALAKPVVVGAPERLIFNIFRGQPRQFPYEVGMMERHPFGSQSFAPLSGRPFLVGVSDDVDGKPGRPRIFLAAAHQGVNYFPNTWHHPLMALGGVSDFLVVDRDNTAANLEEFFFEMPYQISEPSL</sequence>
<keyword evidence="3 5" id="KW-0456">Lyase</keyword>
<dbReference type="Proteomes" id="UP000524535">
    <property type="component" value="Unassembled WGS sequence"/>
</dbReference>
<evidence type="ECO:0000256" key="1">
    <source>
        <dbReference type="ARBA" id="ARBA00011738"/>
    </source>
</evidence>
<keyword evidence="10" id="KW-1185">Reference proteome</keyword>
<evidence type="ECO:0000256" key="3">
    <source>
        <dbReference type="ARBA" id="ARBA00023239"/>
    </source>
</evidence>
<dbReference type="NCBIfam" id="NF009932">
    <property type="entry name" value="PRK13395.1"/>
    <property type="match status" value="1"/>
</dbReference>
<dbReference type="EMBL" id="JACIHM010000001">
    <property type="protein sequence ID" value="MBB4445243.1"/>
    <property type="molecule type" value="Genomic_DNA"/>
</dbReference>
<proteinExistence type="inferred from homology"/>
<comment type="subunit">
    <text evidence="1 5">Homodimer.</text>
</comment>
<dbReference type="InterPro" id="IPR011051">
    <property type="entry name" value="RmlC_Cupin_sf"/>
</dbReference>
<evidence type="ECO:0000256" key="2">
    <source>
        <dbReference type="ARBA" id="ARBA00022631"/>
    </source>
</evidence>
<evidence type="ECO:0000313" key="10">
    <source>
        <dbReference type="Proteomes" id="UP000524535"/>
    </source>
</evidence>
<evidence type="ECO:0000313" key="8">
    <source>
        <dbReference type="EMBL" id="MBB4445243.1"/>
    </source>
</evidence>
<dbReference type="GO" id="GO:0004848">
    <property type="term" value="F:ureidoglycolate hydrolase activity"/>
    <property type="evidence" value="ECO:0007669"/>
    <property type="project" value="InterPro"/>
</dbReference>
<dbReference type="HAMAP" id="MF_00616">
    <property type="entry name" value="Ureidogly_lyase"/>
    <property type="match status" value="1"/>
</dbReference>
<protein>
    <recommendedName>
        <fullName evidence="5">Ureidoglycolate lyase</fullName>
        <ecNumber evidence="5">4.3.2.3</ecNumber>
    </recommendedName>
    <alternativeName>
        <fullName evidence="5">Ureidoglycolatase</fullName>
    </alternativeName>
</protein>
<keyword evidence="2 5" id="KW-0659">Purine metabolism</keyword>
<dbReference type="Gene3D" id="2.60.120.480">
    <property type="entry name" value="Ureidoglycolate hydrolase"/>
    <property type="match status" value="1"/>
</dbReference>
<dbReference type="SUPFAM" id="SSF51182">
    <property type="entry name" value="RmlC-like cupins"/>
    <property type="match status" value="1"/>
</dbReference>
<evidence type="ECO:0000256" key="4">
    <source>
        <dbReference type="ARBA" id="ARBA00047684"/>
    </source>
</evidence>
<comment type="cofactor">
    <cofactor evidence="5">
        <name>Ni(2+)</name>
        <dbReference type="ChEBI" id="CHEBI:49786"/>
    </cofactor>
</comment>
<dbReference type="AlphaFoldDB" id="A0A7W6UVQ2"/>
<dbReference type="InterPro" id="IPR007247">
    <property type="entry name" value="Ureidogly_lyase"/>
</dbReference>
<dbReference type="EC" id="4.3.2.3" evidence="5"/>
<dbReference type="EMBL" id="JACIGW010000001">
    <property type="protein sequence ID" value="MBB4347051.1"/>
    <property type="molecule type" value="Genomic_DNA"/>
</dbReference>
<dbReference type="NCBIfam" id="NF002951">
    <property type="entry name" value="PRK03606.2-2"/>
    <property type="match status" value="1"/>
</dbReference>
<comment type="pathway">
    <text evidence="5">Nitrogen metabolism; (S)-allantoin degradation.</text>
</comment>
<dbReference type="PIRSF" id="PIRSF017306">
    <property type="entry name" value="Ureidogly_hydro"/>
    <property type="match status" value="1"/>
</dbReference>
<dbReference type="GO" id="GO:0050385">
    <property type="term" value="F:ureidoglycolate lyase activity"/>
    <property type="evidence" value="ECO:0007669"/>
    <property type="project" value="UniProtKB-UniRule"/>
</dbReference>
<dbReference type="PANTHER" id="PTHR21221">
    <property type="entry name" value="UREIDOGLYCOLATE HYDROLASE"/>
    <property type="match status" value="1"/>
</dbReference>
<dbReference type="InterPro" id="IPR047233">
    <property type="entry name" value="UAH_cupin"/>
</dbReference>
<evidence type="ECO:0000313" key="9">
    <source>
        <dbReference type="Proteomes" id="UP000520770"/>
    </source>
</evidence>
<dbReference type="UniPathway" id="UPA00395"/>
<evidence type="ECO:0000313" key="11">
    <source>
        <dbReference type="Proteomes" id="UP000576087"/>
    </source>
</evidence>
<dbReference type="PANTHER" id="PTHR21221:SF1">
    <property type="entry name" value="UREIDOGLYCOLATE LYASE"/>
    <property type="match status" value="1"/>
</dbReference>
<comment type="caution">
    <text evidence="8">The sequence shown here is derived from an EMBL/GenBank/DDBJ whole genome shotgun (WGS) entry which is preliminary data.</text>
</comment>
<comment type="similarity">
    <text evidence="5">Belongs to the ureidoglycolate lyase family.</text>
</comment>
<gene>
    <name evidence="5" type="primary">allA</name>
    <name evidence="7" type="ORF">GGE31_001026</name>
    <name evidence="6" type="ORF">GGE33_000759</name>
    <name evidence="8" type="ORF">GGE35_001025</name>
</gene>
<accession>A0A7W6UVQ2</accession>
<dbReference type="CDD" id="cd20298">
    <property type="entry name" value="cupin_UAH"/>
    <property type="match status" value="1"/>
</dbReference>
<evidence type="ECO:0000256" key="5">
    <source>
        <dbReference type="HAMAP-Rule" id="MF_00616"/>
    </source>
</evidence>